<feature type="compositionally biased region" description="Low complexity" evidence="10">
    <location>
        <begin position="279"/>
        <end position="292"/>
    </location>
</feature>
<keyword evidence="7 11" id="KW-1133">Transmembrane helix</keyword>
<dbReference type="InterPro" id="IPR030183">
    <property type="entry name" value="SLAC/SLAH"/>
</dbReference>
<comment type="subcellular location">
    <subcellularLocation>
        <location evidence="2">Cell membrane</location>
    </subcellularLocation>
    <subcellularLocation>
        <location evidence="1">Endomembrane system</location>
        <topology evidence="1">Multi-pass membrane protein</topology>
    </subcellularLocation>
</comment>
<feature type="transmembrane region" description="Helical" evidence="11">
    <location>
        <begin position="548"/>
        <end position="565"/>
    </location>
</feature>
<reference evidence="12" key="1">
    <citation type="submission" date="2015-04" db="UniProtKB">
        <authorList>
            <consortium name="EnsemblPlants"/>
        </authorList>
    </citation>
    <scope>IDENTIFICATION</scope>
</reference>
<organism evidence="12">
    <name type="scientific">Oryza meridionalis</name>
    <dbReference type="NCBI Taxonomy" id="40149"/>
    <lineage>
        <taxon>Eukaryota</taxon>
        <taxon>Viridiplantae</taxon>
        <taxon>Streptophyta</taxon>
        <taxon>Embryophyta</taxon>
        <taxon>Tracheophyta</taxon>
        <taxon>Spermatophyta</taxon>
        <taxon>Magnoliopsida</taxon>
        <taxon>Liliopsida</taxon>
        <taxon>Poales</taxon>
        <taxon>Poaceae</taxon>
        <taxon>BOP clade</taxon>
        <taxon>Oryzoideae</taxon>
        <taxon>Oryzeae</taxon>
        <taxon>Oryzinae</taxon>
        <taxon>Oryza</taxon>
    </lineage>
</organism>
<feature type="transmembrane region" description="Helical" evidence="11">
    <location>
        <begin position="670"/>
        <end position="689"/>
    </location>
</feature>
<dbReference type="InterPro" id="IPR004695">
    <property type="entry name" value="SLAC1/Mae1/Ssu1/TehA"/>
</dbReference>
<dbReference type="GO" id="GO:0005886">
    <property type="term" value="C:plasma membrane"/>
    <property type="evidence" value="ECO:0007669"/>
    <property type="project" value="UniProtKB-SubCell"/>
</dbReference>
<dbReference type="Pfam" id="PF03595">
    <property type="entry name" value="SLAC1"/>
    <property type="match status" value="1"/>
</dbReference>
<evidence type="ECO:0000256" key="1">
    <source>
        <dbReference type="ARBA" id="ARBA00004127"/>
    </source>
</evidence>
<keyword evidence="8" id="KW-0406">Ion transport</keyword>
<feature type="transmembrane region" description="Helical" evidence="11">
    <location>
        <begin position="482"/>
        <end position="501"/>
    </location>
</feature>
<feature type="transmembrane region" description="Helical" evidence="11">
    <location>
        <begin position="586"/>
        <end position="603"/>
    </location>
</feature>
<keyword evidence="6 11" id="KW-0812">Transmembrane</keyword>
<dbReference type="PANTHER" id="PTHR31269">
    <property type="entry name" value="S-TYPE ANION CHANNEL SLAH3"/>
    <property type="match status" value="1"/>
</dbReference>
<evidence type="ECO:0000313" key="12">
    <source>
        <dbReference type="EnsemblPlants" id="OMERI01G07930.1"/>
    </source>
</evidence>
<keyword evidence="13" id="KW-1185">Reference proteome</keyword>
<evidence type="ECO:0000256" key="8">
    <source>
        <dbReference type="ARBA" id="ARBA00023065"/>
    </source>
</evidence>
<dbReference type="CDD" id="cd09323">
    <property type="entry name" value="TDT_SLAC1_like"/>
    <property type="match status" value="1"/>
</dbReference>
<feature type="compositionally biased region" description="Low complexity" evidence="10">
    <location>
        <begin position="323"/>
        <end position="335"/>
    </location>
</feature>
<feature type="transmembrane region" description="Helical" evidence="11">
    <location>
        <begin position="609"/>
        <end position="627"/>
    </location>
</feature>
<dbReference type="InterPro" id="IPR038665">
    <property type="entry name" value="Voltage-dep_anion_channel_sf"/>
</dbReference>
<evidence type="ECO:0000256" key="3">
    <source>
        <dbReference type="ARBA" id="ARBA00007808"/>
    </source>
</evidence>
<proteinExistence type="inferred from homology"/>
<evidence type="ECO:0000256" key="4">
    <source>
        <dbReference type="ARBA" id="ARBA00022448"/>
    </source>
</evidence>
<dbReference type="Gramene" id="OMERI01G07930.1">
    <property type="protein sequence ID" value="OMERI01G07930.1"/>
    <property type="gene ID" value="OMERI01G07930"/>
</dbReference>
<feature type="compositionally biased region" description="Low complexity" evidence="10">
    <location>
        <begin position="350"/>
        <end position="361"/>
    </location>
</feature>
<accession>A0A0E0BZB2</accession>
<dbReference type="GO" id="GO:0012505">
    <property type="term" value="C:endomembrane system"/>
    <property type="evidence" value="ECO:0007669"/>
    <property type="project" value="UniProtKB-SubCell"/>
</dbReference>
<feature type="transmembrane region" description="Helical" evidence="11">
    <location>
        <begin position="522"/>
        <end position="542"/>
    </location>
</feature>
<keyword evidence="5" id="KW-1003">Cell membrane</keyword>
<evidence type="ECO:0000256" key="7">
    <source>
        <dbReference type="ARBA" id="ARBA00022989"/>
    </source>
</evidence>
<protein>
    <submittedName>
        <fullName evidence="12">Uncharacterized protein</fullName>
    </submittedName>
</protein>
<feature type="transmembrane region" description="Helical" evidence="11">
    <location>
        <begin position="696"/>
        <end position="716"/>
    </location>
</feature>
<name>A0A0E0BZB2_9ORYZ</name>
<evidence type="ECO:0000313" key="13">
    <source>
        <dbReference type="Proteomes" id="UP000008021"/>
    </source>
</evidence>
<dbReference type="EnsemblPlants" id="OMERI01G07930.1">
    <property type="protein sequence ID" value="OMERI01G07930.1"/>
    <property type="gene ID" value="OMERI01G07930"/>
</dbReference>
<feature type="transmembrane region" description="Helical" evidence="11">
    <location>
        <begin position="639"/>
        <end position="658"/>
    </location>
</feature>
<dbReference type="eggNOG" id="ENOG502QQKN">
    <property type="taxonomic scope" value="Eukaryota"/>
</dbReference>
<feature type="region of interest" description="Disordered" evidence="10">
    <location>
        <begin position="259"/>
        <end position="362"/>
    </location>
</feature>
<keyword evidence="9 11" id="KW-0472">Membrane</keyword>
<dbReference type="Proteomes" id="UP000008021">
    <property type="component" value="Chromosome 1"/>
</dbReference>
<evidence type="ECO:0000256" key="11">
    <source>
        <dbReference type="SAM" id="Phobius"/>
    </source>
</evidence>
<evidence type="ECO:0000256" key="5">
    <source>
        <dbReference type="ARBA" id="ARBA00022475"/>
    </source>
</evidence>
<feature type="region of interest" description="Disordered" evidence="10">
    <location>
        <begin position="805"/>
        <end position="833"/>
    </location>
</feature>
<evidence type="ECO:0000256" key="9">
    <source>
        <dbReference type="ARBA" id="ARBA00023136"/>
    </source>
</evidence>
<evidence type="ECO:0000256" key="10">
    <source>
        <dbReference type="SAM" id="MobiDB-lite"/>
    </source>
</evidence>
<sequence length="833" mass="91696">MAGLLLHSSLPPRASRPASRGPHSPHAFVFLSTRFSAITMPCQLGMLLFSLAPEFFSESDERPCLWRGLLSDFDGLLFLSSRCVQIRGQCKSSTFCLAIDDSRKHYYDLGVNFMLLRFLAETGRRLAVRQRTGFPRLMEADTSGVPPRPVAGDVHIPASRSAKEPIFMERHGGDLLIAMASSPDTTPAFHAARPASISLPASPTGFDVARSGVELQRHAMTDAPCMLPLPGWPAMMAVAQPDRMIFRSQPIAVLGGAAALPQQSRSSQVHDGTSRDGAPRAAAAAAATTTGKARGRRDTSYDSFKTWSGKLEKQITTHLRGGRQQQQQQQQQQQPEQRRQDEEPEDDDAAAAATTASSSRSYSSMPRVQRFFAALEGPELDKLRVHHEQPSPCRLALVEQLACTLVRSRSQRAAVVVVLVSCRRQSSEALVLPSDKTWPFLLRFPVSAFGMCMGMSSQAILWKNIAISTSTRFLHITVKINLVLWCVSVALMCAVSALYACKVAFYFEAVRREYYHPVRVNFFFAPWIACLFLAIGVPPMVAASLPHWLWYLLMAPIVCLELKIYGQWISGGQRRLSRVANPSNHLSIVGNFVGALLGATMGLREGPIFFFAVGLAHYIVLFVTLYQRLPTSETLPRDLHPVFFLFVAAPSVACLAWARITGEFGYGSRVAYFIAMFLYASLAVRINLFRGFRFSLAWWAYTFPMTSAAIASIRYSSEVKNAFTQSLCIALSVLATLTVTALFLTTLLHAAVHRDLFPNDISIAITERKLKPIAEIHEQQQQRDKNATSADIHPDSACIKDLEAGVPPPSSYAGDRSTTTTSTDPCPLGAGQF</sequence>
<evidence type="ECO:0000256" key="2">
    <source>
        <dbReference type="ARBA" id="ARBA00004236"/>
    </source>
</evidence>
<keyword evidence="4" id="KW-0813">Transport</keyword>
<dbReference type="GO" id="GO:0006873">
    <property type="term" value="P:intracellular monoatomic ion homeostasis"/>
    <property type="evidence" value="ECO:0007669"/>
    <property type="project" value="InterPro"/>
</dbReference>
<dbReference type="Gene3D" id="1.50.10.150">
    <property type="entry name" value="Voltage-dependent anion channel"/>
    <property type="match status" value="1"/>
</dbReference>
<evidence type="ECO:0000256" key="6">
    <source>
        <dbReference type="ARBA" id="ARBA00022692"/>
    </source>
</evidence>
<dbReference type="AlphaFoldDB" id="A0A0E0BZB2"/>
<feature type="region of interest" description="Disordered" evidence="10">
    <location>
        <begin position="1"/>
        <end position="23"/>
    </location>
</feature>
<reference evidence="12" key="2">
    <citation type="submission" date="2018-05" db="EMBL/GenBank/DDBJ databases">
        <title>OmerRS3 (Oryza meridionalis Reference Sequence Version 3).</title>
        <authorList>
            <person name="Zhang J."/>
            <person name="Kudrna D."/>
            <person name="Lee S."/>
            <person name="Talag J."/>
            <person name="Welchert J."/>
            <person name="Wing R.A."/>
        </authorList>
    </citation>
    <scope>NUCLEOTIDE SEQUENCE [LARGE SCALE GENOMIC DNA]</scope>
    <source>
        <strain evidence="12">cv. OR44</strain>
    </source>
</reference>
<dbReference type="GO" id="GO:0008308">
    <property type="term" value="F:voltage-gated monoatomic anion channel activity"/>
    <property type="evidence" value="ECO:0007669"/>
    <property type="project" value="InterPro"/>
</dbReference>
<comment type="similarity">
    <text evidence="3">Belongs to the SLAC1 S-type anion channel family.</text>
</comment>
<feature type="transmembrane region" description="Helical" evidence="11">
    <location>
        <begin position="722"/>
        <end position="744"/>
    </location>
</feature>
<dbReference type="PANTHER" id="PTHR31269:SF5">
    <property type="entry name" value="OS01G0226600 PROTEIN"/>
    <property type="match status" value="1"/>
</dbReference>
<feature type="compositionally biased region" description="Polar residues" evidence="10">
    <location>
        <begin position="261"/>
        <end position="271"/>
    </location>
</feature>